<organism evidence="8 9">
    <name type="scientific">Aminithiophilus ramosus</name>
    <dbReference type="NCBI Taxonomy" id="3029084"/>
    <lineage>
        <taxon>Bacteria</taxon>
        <taxon>Thermotogati</taxon>
        <taxon>Synergistota</taxon>
        <taxon>Synergistia</taxon>
        <taxon>Synergistales</taxon>
        <taxon>Aminithiophilaceae</taxon>
        <taxon>Aminithiophilus</taxon>
    </lineage>
</organism>
<dbReference type="RefSeq" id="WP_274373746.1">
    <property type="nucleotide sequence ID" value="NZ_CP072943.1"/>
</dbReference>
<proteinExistence type="predicted"/>
<feature type="transmembrane region" description="Helical" evidence="7">
    <location>
        <begin position="23"/>
        <end position="44"/>
    </location>
</feature>
<dbReference type="SUPFAM" id="SSF103473">
    <property type="entry name" value="MFS general substrate transporter"/>
    <property type="match status" value="1"/>
</dbReference>
<keyword evidence="5 7" id="KW-1133">Transmembrane helix</keyword>
<keyword evidence="6 7" id="KW-0472">Membrane</keyword>
<dbReference type="Proteomes" id="UP000671879">
    <property type="component" value="Chromosome"/>
</dbReference>
<feature type="transmembrane region" description="Helical" evidence="7">
    <location>
        <begin position="297"/>
        <end position="314"/>
    </location>
</feature>
<evidence type="ECO:0000313" key="9">
    <source>
        <dbReference type="Proteomes" id="UP000671879"/>
    </source>
</evidence>
<keyword evidence="3" id="KW-1003">Cell membrane</keyword>
<evidence type="ECO:0000256" key="7">
    <source>
        <dbReference type="SAM" id="Phobius"/>
    </source>
</evidence>
<dbReference type="Gene3D" id="1.20.1250.20">
    <property type="entry name" value="MFS general substrate transporter like domains"/>
    <property type="match status" value="2"/>
</dbReference>
<dbReference type="KEGG" id="aram:KAR29_00735"/>
<evidence type="ECO:0000256" key="2">
    <source>
        <dbReference type="ARBA" id="ARBA00022448"/>
    </source>
</evidence>
<comment type="subcellular location">
    <subcellularLocation>
        <location evidence="1">Cell membrane</location>
        <topology evidence="1">Multi-pass membrane protein</topology>
    </subcellularLocation>
</comment>
<evidence type="ECO:0000256" key="4">
    <source>
        <dbReference type="ARBA" id="ARBA00022692"/>
    </source>
</evidence>
<dbReference type="InterPro" id="IPR036259">
    <property type="entry name" value="MFS_trans_sf"/>
</dbReference>
<accession>A0A9Q7ACS9</accession>
<dbReference type="AlphaFoldDB" id="A0A9Q7ACS9"/>
<feature type="transmembrane region" description="Helical" evidence="7">
    <location>
        <begin position="265"/>
        <end position="285"/>
    </location>
</feature>
<dbReference type="PRINTS" id="PR01988">
    <property type="entry name" value="EXPORTERBACE"/>
</dbReference>
<feature type="transmembrane region" description="Helical" evidence="7">
    <location>
        <begin position="56"/>
        <end position="74"/>
    </location>
</feature>
<evidence type="ECO:0000256" key="5">
    <source>
        <dbReference type="ARBA" id="ARBA00022989"/>
    </source>
</evidence>
<feature type="transmembrane region" description="Helical" evidence="7">
    <location>
        <begin position="320"/>
        <end position="342"/>
    </location>
</feature>
<dbReference type="InterPro" id="IPR022324">
    <property type="entry name" value="Bacilysin_exporter_BacE_put"/>
</dbReference>
<feature type="transmembrane region" description="Helical" evidence="7">
    <location>
        <begin position="231"/>
        <end position="259"/>
    </location>
</feature>
<feature type="transmembrane region" description="Helical" evidence="7">
    <location>
        <begin position="354"/>
        <end position="373"/>
    </location>
</feature>
<keyword evidence="2" id="KW-0813">Transport</keyword>
<dbReference type="CDD" id="cd06173">
    <property type="entry name" value="MFS_MefA_like"/>
    <property type="match status" value="1"/>
</dbReference>
<dbReference type="Pfam" id="PF05977">
    <property type="entry name" value="MFS_3"/>
    <property type="match status" value="1"/>
</dbReference>
<gene>
    <name evidence="8" type="ORF">KAR29_00735</name>
</gene>
<name>A0A9Q7ACS9_9BACT</name>
<protein>
    <submittedName>
        <fullName evidence="8">MFS transporter</fullName>
    </submittedName>
</protein>
<dbReference type="InterPro" id="IPR010290">
    <property type="entry name" value="TM_effector"/>
</dbReference>
<evidence type="ECO:0000256" key="6">
    <source>
        <dbReference type="ARBA" id="ARBA00023136"/>
    </source>
</evidence>
<evidence type="ECO:0000256" key="1">
    <source>
        <dbReference type="ARBA" id="ARBA00004651"/>
    </source>
</evidence>
<feature type="transmembrane region" description="Helical" evidence="7">
    <location>
        <begin position="86"/>
        <end position="108"/>
    </location>
</feature>
<dbReference type="EMBL" id="CP072943">
    <property type="protein sequence ID" value="QTX32508.1"/>
    <property type="molecule type" value="Genomic_DNA"/>
</dbReference>
<reference evidence="9" key="1">
    <citation type="submission" date="2021-04" db="EMBL/GenBank/DDBJ databases">
        <title>A novel Synergistetes isolate from a pyrite-forming mixed culture.</title>
        <authorList>
            <person name="Bunk B."/>
            <person name="Sproer C."/>
            <person name="Spring S."/>
            <person name="Pester M."/>
        </authorList>
    </citation>
    <scope>NUCLEOTIDE SEQUENCE [LARGE SCALE GENOMIC DNA]</scope>
    <source>
        <strain evidence="9">J.5.4.2-T.3.5.2</strain>
    </source>
</reference>
<dbReference type="GO" id="GO:0005886">
    <property type="term" value="C:plasma membrane"/>
    <property type="evidence" value="ECO:0007669"/>
    <property type="project" value="UniProtKB-SubCell"/>
</dbReference>
<keyword evidence="9" id="KW-1185">Reference proteome</keyword>
<feature type="transmembrane region" description="Helical" evidence="7">
    <location>
        <begin position="379"/>
        <end position="401"/>
    </location>
</feature>
<dbReference type="PANTHER" id="PTHR23513">
    <property type="entry name" value="INTEGRAL MEMBRANE EFFLUX PROTEIN-RELATED"/>
    <property type="match status" value="1"/>
</dbReference>
<evidence type="ECO:0000256" key="3">
    <source>
        <dbReference type="ARBA" id="ARBA00022475"/>
    </source>
</evidence>
<evidence type="ECO:0000313" key="8">
    <source>
        <dbReference type="EMBL" id="QTX32508.1"/>
    </source>
</evidence>
<dbReference type="PANTHER" id="PTHR23513:SF6">
    <property type="entry name" value="MAJOR FACILITATOR SUPERFAMILY ASSOCIATED DOMAIN-CONTAINING PROTEIN"/>
    <property type="match status" value="1"/>
</dbReference>
<sequence length="414" mass="43634">MTGPSFRGRSHPLVLFPDFRKFFAGRFVSAIGDKFFSIALAWWVVSSGGPDSGLHLGLLMAVTVIPIVLFGPLMGTLADRFHRRNCMVGADVVRLLLLLLLAALLAAGRLSLPLLYLLVFSISLFMPLFEAAANSSLEALTDREHVTAAAAVNSTAFQFSAVIGAALGGAALAALGSLGAFLFDGATFLLSLALILSIRTDLAAPRLPGPRPSWGRSMAEGFAYLGENRPVALLLAVFGAFNFFFSPVLLAIPLAVRFILGEGPLWVGLFEGSLALGALLSALFFSLRPFSGAYGRIAGGLFLSAAAIILFGVVGHREIMALSLFAVGLGLGTVNATAPALFQKIVPDAVKGRFFALLTTICYAVMPLAFILFSLTNRFLSLPLLLVANGAGALILALAALRLPHADEEEEDTP</sequence>
<keyword evidence="4 7" id="KW-0812">Transmembrane</keyword>